<evidence type="ECO:0000313" key="2">
    <source>
        <dbReference type="Proteomes" id="UP001493487"/>
    </source>
</evidence>
<gene>
    <name evidence="1" type="ORF">QJS35_02915</name>
</gene>
<proteinExistence type="predicted"/>
<accession>A0ABV1KNE6</accession>
<dbReference type="RefSeq" id="WP_232182150.1">
    <property type="nucleotide sequence ID" value="NZ_JAIOAP010000001.1"/>
</dbReference>
<dbReference type="Proteomes" id="UP001493487">
    <property type="component" value="Unassembled WGS sequence"/>
</dbReference>
<name>A0ABV1KNE6_9BACL</name>
<organism evidence="1 2">
    <name type="scientific">Cohnella silvisoli</name>
    <dbReference type="NCBI Taxonomy" id="2873699"/>
    <lineage>
        <taxon>Bacteria</taxon>
        <taxon>Bacillati</taxon>
        <taxon>Bacillota</taxon>
        <taxon>Bacilli</taxon>
        <taxon>Bacillales</taxon>
        <taxon>Paenibacillaceae</taxon>
        <taxon>Cohnella</taxon>
    </lineage>
</organism>
<protein>
    <submittedName>
        <fullName evidence="1">Uncharacterized protein</fullName>
    </submittedName>
</protein>
<dbReference type="EMBL" id="JASKHM010000001">
    <property type="protein sequence ID" value="MEQ4481343.1"/>
    <property type="molecule type" value="Genomic_DNA"/>
</dbReference>
<sequence length="208" mass="23646">MNLFHIKSTLQGIDRMAEFLKENFVSIGWPGIGDLENVGKDEIQKRLAEVYHYQGQELTERLGEVSLFTHTMQDGDYVLISDSESVYLGDGGDYYYVEQSDTGEDGMCHRRGVTWLNSIPRSELNAAVQELLMDSGTISQFKHPFPMAQLNRWVSIPTETASNLKTGNQDKVDHKTIEEALDILRQAMRSDDVERRERAALAILQYAK</sequence>
<evidence type="ECO:0000313" key="1">
    <source>
        <dbReference type="EMBL" id="MEQ4481343.1"/>
    </source>
</evidence>
<comment type="caution">
    <text evidence="1">The sequence shown here is derived from an EMBL/GenBank/DDBJ whole genome shotgun (WGS) entry which is preliminary data.</text>
</comment>
<keyword evidence="2" id="KW-1185">Reference proteome</keyword>
<reference evidence="1 2" key="1">
    <citation type="journal article" date="2023" name="Genome Announc.">
        <title>Pan-Genome Analyses of the Genus Cohnella and Proposal of the Novel Species Cohnella silvisoli sp. nov., Isolated from Forest Soil.</title>
        <authorList>
            <person name="Wang C."/>
            <person name="Mao L."/>
            <person name="Bao G."/>
            <person name="Zhu H."/>
        </authorList>
    </citation>
    <scope>NUCLEOTIDE SEQUENCE [LARGE SCALE GENOMIC DNA]</scope>
    <source>
        <strain evidence="1 2">NL03-T5-1</strain>
    </source>
</reference>